<evidence type="ECO:0000313" key="1">
    <source>
        <dbReference type="EMBL" id="KHN42874.1"/>
    </source>
</evidence>
<name>A0A0B2SF27_GLYSO</name>
<sequence length="70" mass="8088">MKSRFKMKIEKRVCVLVVSRNNIHWKVPPFNFFILLSLPSLISLKLRPLKSCKMGLCSSSLELLRSPLSK</sequence>
<accession>A0A0B2SF27</accession>
<dbReference type="AlphaFoldDB" id="A0A0B2SF27"/>
<dbReference type="EMBL" id="KN644013">
    <property type="protein sequence ID" value="KHN42874.1"/>
    <property type="molecule type" value="Genomic_DNA"/>
</dbReference>
<organism evidence="1">
    <name type="scientific">Glycine soja</name>
    <name type="common">Wild soybean</name>
    <dbReference type="NCBI Taxonomy" id="3848"/>
    <lineage>
        <taxon>Eukaryota</taxon>
        <taxon>Viridiplantae</taxon>
        <taxon>Streptophyta</taxon>
        <taxon>Embryophyta</taxon>
        <taxon>Tracheophyta</taxon>
        <taxon>Spermatophyta</taxon>
        <taxon>Magnoliopsida</taxon>
        <taxon>eudicotyledons</taxon>
        <taxon>Gunneridae</taxon>
        <taxon>Pentapetalae</taxon>
        <taxon>rosids</taxon>
        <taxon>fabids</taxon>
        <taxon>Fabales</taxon>
        <taxon>Fabaceae</taxon>
        <taxon>Papilionoideae</taxon>
        <taxon>50 kb inversion clade</taxon>
        <taxon>NPAAA clade</taxon>
        <taxon>indigoferoid/millettioid clade</taxon>
        <taxon>Phaseoleae</taxon>
        <taxon>Glycine</taxon>
        <taxon>Glycine subgen. Soja</taxon>
    </lineage>
</organism>
<reference evidence="1" key="1">
    <citation type="submission" date="2014-07" db="EMBL/GenBank/DDBJ databases">
        <title>Identification of a novel salt tolerance gene in wild soybean by whole-genome sequencing.</title>
        <authorList>
            <person name="Lam H.-M."/>
            <person name="Qi X."/>
            <person name="Li M.-W."/>
            <person name="Liu X."/>
            <person name="Xie M."/>
            <person name="Ni M."/>
            <person name="Xu X."/>
        </authorList>
    </citation>
    <scope>NUCLEOTIDE SEQUENCE [LARGE SCALE GENOMIC DNA]</scope>
    <source>
        <tissue evidence="1">Root</tissue>
    </source>
</reference>
<protein>
    <submittedName>
        <fullName evidence="1">Uncharacterized protein</fullName>
    </submittedName>
</protein>
<dbReference type="Proteomes" id="UP000053555">
    <property type="component" value="Unassembled WGS sequence"/>
</dbReference>
<gene>
    <name evidence="1" type="ORF">glysoja_040367</name>
</gene>
<proteinExistence type="predicted"/>